<name>A0A4Y9ZEF5_9AGAM</name>
<sequence length="851" mass="93284">MARTTPNSATIIYSDHLPWPDHLPITNIKLEALIVDVSAEITVTHTFQRGRFTHMGPHIYICPLPTGATVCGFEMIQSDGTISTGVVKERQLAAAEHEAAVKEGKSSGLVESVIRDQFSIKLGGIPPSDWVKTKLTFVIDLLDNDSPDEIRLQLPMAIGNACYGYATPSEPYLRQRPDEPNNRIHIDIRIQTGGEILEVRSPTHSIIVAPFTTHEAEGEEPRFSTAATFVDHSFLTSDFVVVIRALGLDAPRCFFENDPEDKGVAALQMTLVPSTQSPLMPKQEYLILVDRSGSMKGDRIRMARRTLAILLHSLPATGTLFNVFSFGSWCASLWDRSREYNGESLKEAVLHMETMDARFGGTEIQNALRHSILSRSVDMPTAVIVLTDGEDSDVEPCVKLVSNEVAKASARSPLRVFTLGIGNTVSSEMVNGLAKAGNGACLIASGSEDIVKKCALLMRAAKSASLSDMSIDWGIKAIQNKPRAILPNVDLLLDPESRIRQTPSHIGAVYPGVRFVVFALVRLDKMNKLPEKVTITSRFLGGQEVQTSVPLCAVNLPGAGGNVRSIHTLATRRLIAELLDGEIHSRCHAIRQEVIRLGTEYQVVSKYTSIVAISAGEAVHDQDVPPEPLSTVQSALQRVQDALCCITGDPVPRRRRNGLRTVVDMEIGDESQSEGGYDIGPPSYEEASAPEPTPEYFDPLTSAHPNTSAPSNNGPTRLTILQRMEMHKIAESYETVGRFVEEYSVAPPAPLKMIPDGVLELVKLQAFDGSFTPSEELGNIIGKKAMKKPFFVATSDQLWVTAAAVAYLEKHMTDHPELLQEIREKVLTWVSTQTKAEKFESFVDQVRLSVK</sequence>
<evidence type="ECO:0008006" key="6">
    <source>
        <dbReference type="Google" id="ProtNLM"/>
    </source>
</evidence>
<keyword evidence="5" id="KW-1185">Reference proteome</keyword>
<reference evidence="4 5" key="1">
    <citation type="submission" date="2019-02" db="EMBL/GenBank/DDBJ databases">
        <title>Genome sequencing of the rare red list fungi Dentipellis fragilis.</title>
        <authorList>
            <person name="Buettner E."/>
            <person name="Kellner H."/>
        </authorList>
    </citation>
    <scope>NUCLEOTIDE SEQUENCE [LARGE SCALE GENOMIC DNA]</scope>
    <source>
        <strain evidence="4 5">DSM 105465</strain>
    </source>
</reference>
<organism evidence="4 5">
    <name type="scientific">Dentipellis fragilis</name>
    <dbReference type="NCBI Taxonomy" id="205917"/>
    <lineage>
        <taxon>Eukaryota</taxon>
        <taxon>Fungi</taxon>
        <taxon>Dikarya</taxon>
        <taxon>Basidiomycota</taxon>
        <taxon>Agaricomycotina</taxon>
        <taxon>Agaricomycetes</taxon>
        <taxon>Russulales</taxon>
        <taxon>Hericiaceae</taxon>
        <taxon>Dentipellis</taxon>
    </lineage>
</organism>
<dbReference type="Proteomes" id="UP000298327">
    <property type="component" value="Unassembled WGS sequence"/>
</dbReference>
<protein>
    <recommendedName>
        <fullName evidence="6">VWFA domain-containing protein</fullName>
    </recommendedName>
</protein>
<comment type="caution">
    <text evidence="4">The sequence shown here is derived from an EMBL/GenBank/DDBJ whole genome shotgun (WGS) entry which is preliminary data.</text>
</comment>
<dbReference type="SMART" id="SM00327">
    <property type="entry name" value="VWA"/>
    <property type="match status" value="1"/>
</dbReference>
<dbReference type="EMBL" id="SEOQ01000021">
    <property type="protein sequence ID" value="TFY72211.1"/>
    <property type="molecule type" value="Genomic_DNA"/>
</dbReference>
<dbReference type="InterPro" id="IPR013694">
    <property type="entry name" value="VIT"/>
</dbReference>
<evidence type="ECO:0000259" key="3">
    <source>
        <dbReference type="PROSITE" id="PS51468"/>
    </source>
</evidence>
<feature type="compositionally biased region" description="Low complexity" evidence="1">
    <location>
        <begin position="681"/>
        <end position="696"/>
    </location>
</feature>
<dbReference type="InterPro" id="IPR036465">
    <property type="entry name" value="vWFA_dom_sf"/>
</dbReference>
<dbReference type="AlphaFoldDB" id="A0A4Y9ZEF5"/>
<accession>A0A4Y9ZEF5</accession>
<feature type="domain" description="VIT" evidence="3">
    <location>
        <begin position="9"/>
        <end position="139"/>
    </location>
</feature>
<dbReference type="SMART" id="SM00609">
    <property type="entry name" value="VIT"/>
    <property type="match status" value="1"/>
</dbReference>
<evidence type="ECO:0000313" key="4">
    <source>
        <dbReference type="EMBL" id="TFY72211.1"/>
    </source>
</evidence>
<dbReference type="Pfam" id="PF08487">
    <property type="entry name" value="VIT"/>
    <property type="match status" value="1"/>
</dbReference>
<proteinExistence type="predicted"/>
<dbReference type="PANTHER" id="PTHR45737">
    <property type="entry name" value="VON WILLEBRAND FACTOR A DOMAIN-CONTAINING PROTEIN 5A"/>
    <property type="match status" value="1"/>
</dbReference>
<dbReference type="SUPFAM" id="SSF53300">
    <property type="entry name" value="vWA-like"/>
    <property type="match status" value="1"/>
</dbReference>
<dbReference type="PROSITE" id="PS50234">
    <property type="entry name" value="VWFA"/>
    <property type="match status" value="1"/>
</dbReference>
<dbReference type="Gene3D" id="3.40.50.410">
    <property type="entry name" value="von Willebrand factor, type A domain"/>
    <property type="match status" value="1"/>
</dbReference>
<dbReference type="InterPro" id="IPR002035">
    <property type="entry name" value="VWF_A"/>
</dbReference>
<dbReference type="OrthoDB" id="1729737at2759"/>
<dbReference type="STRING" id="205917.A0A4Y9ZEF5"/>
<evidence type="ECO:0000256" key="1">
    <source>
        <dbReference type="SAM" id="MobiDB-lite"/>
    </source>
</evidence>
<dbReference type="Pfam" id="PF13768">
    <property type="entry name" value="VWA_3"/>
    <property type="match status" value="1"/>
</dbReference>
<gene>
    <name evidence="4" type="ORF">EVG20_g785</name>
</gene>
<feature type="compositionally biased region" description="Polar residues" evidence="1">
    <location>
        <begin position="703"/>
        <end position="714"/>
    </location>
</feature>
<dbReference type="PROSITE" id="PS51468">
    <property type="entry name" value="VIT"/>
    <property type="match status" value="1"/>
</dbReference>
<dbReference type="PANTHER" id="PTHR45737:SF6">
    <property type="entry name" value="VON WILLEBRAND FACTOR A DOMAIN-CONTAINING PROTEIN 5A"/>
    <property type="match status" value="1"/>
</dbReference>
<evidence type="ECO:0000259" key="2">
    <source>
        <dbReference type="PROSITE" id="PS50234"/>
    </source>
</evidence>
<evidence type="ECO:0000313" key="5">
    <source>
        <dbReference type="Proteomes" id="UP000298327"/>
    </source>
</evidence>
<feature type="domain" description="VWFA" evidence="2">
    <location>
        <begin position="284"/>
        <end position="489"/>
    </location>
</feature>
<feature type="region of interest" description="Disordered" evidence="1">
    <location>
        <begin position="667"/>
        <end position="714"/>
    </location>
</feature>